<feature type="chain" id="PRO_5046299172" evidence="8">
    <location>
        <begin position="24"/>
        <end position="232"/>
    </location>
</feature>
<dbReference type="PANTHER" id="PTHR15258:SF2">
    <property type="entry name" value="FIBROBLAST GROWTH FACTOR-BINDING PROTEIN 1"/>
    <property type="match status" value="1"/>
</dbReference>
<feature type="signal peptide" evidence="8">
    <location>
        <begin position="1"/>
        <end position="23"/>
    </location>
</feature>
<evidence type="ECO:0000256" key="8">
    <source>
        <dbReference type="SAM" id="SignalP"/>
    </source>
</evidence>
<dbReference type="InterPro" id="IPR010510">
    <property type="entry name" value="FGF1-bd"/>
</dbReference>
<name>A0ABM0IUB5_ECHTE</name>
<evidence type="ECO:0000256" key="2">
    <source>
        <dbReference type="ARBA" id="ARBA00008326"/>
    </source>
</evidence>
<evidence type="ECO:0000313" key="9">
    <source>
        <dbReference type="Proteomes" id="UP000694863"/>
    </source>
</evidence>
<keyword evidence="6" id="KW-0340">Growth factor binding</keyword>
<evidence type="ECO:0000313" key="10">
    <source>
        <dbReference type="RefSeq" id="XP_004707900.1"/>
    </source>
</evidence>
<accession>A0ABM0IUB5</accession>
<feature type="region of interest" description="Disordered" evidence="7">
    <location>
        <begin position="25"/>
        <end position="45"/>
    </location>
</feature>
<keyword evidence="5" id="KW-1015">Disulfide bond</keyword>
<feature type="compositionally biased region" description="Basic and acidic residues" evidence="7">
    <location>
        <begin position="25"/>
        <end position="36"/>
    </location>
</feature>
<protein>
    <submittedName>
        <fullName evidence="10">Fibroblast growth factor-binding protein 1</fullName>
    </submittedName>
</protein>
<evidence type="ECO:0000256" key="7">
    <source>
        <dbReference type="SAM" id="MobiDB-lite"/>
    </source>
</evidence>
<evidence type="ECO:0000256" key="1">
    <source>
        <dbReference type="ARBA" id="ARBA00004613"/>
    </source>
</evidence>
<proteinExistence type="inferred from homology"/>
<evidence type="ECO:0000256" key="3">
    <source>
        <dbReference type="ARBA" id="ARBA00022525"/>
    </source>
</evidence>
<evidence type="ECO:0000256" key="4">
    <source>
        <dbReference type="ARBA" id="ARBA00022729"/>
    </source>
</evidence>
<evidence type="ECO:0000256" key="6">
    <source>
        <dbReference type="ARBA" id="ARBA00023183"/>
    </source>
</evidence>
<sequence>MRIQSLALLSCLLLVARELLVEGKKDRGRKKERDGGQRSQPQARLAKGRFVTPDQMQCRWMEVKEDGGAMLKVECRRGENQFGCFFAGNPDSCPEFSNKKRVYWRQIGRSLGKLTSPCEESQTVLKTRLCKKNFPEAHLRMVNSTLIQKKVPEGRPMALPTTTTLPKPTVAIKTKETIPAETQRPAMGPKDPRCEQDPDVQYQRQLIEDYCGESWGSFCKFFLSMIQEKPCL</sequence>
<dbReference type="GeneID" id="101651786"/>
<dbReference type="PANTHER" id="PTHR15258">
    <property type="entry name" value="FGF BINDING PROTEIN-RELATED"/>
    <property type="match status" value="1"/>
</dbReference>
<reference evidence="10" key="1">
    <citation type="submission" date="2025-08" db="UniProtKB">
        <authorList>
            <consortium name="RefSeq"/>
        </authorList>
    </citation>
    <scope>IDENTIFICATION</scope>
</reference>
<organism evidence="9 10">
    <name type="scientific">Echinops telfairi</name>
    <name type="common">Lesser hedgehog tenrec</name>
    <dbReference type="NCBI Taxonomy" id="9371"/>
    <lineage>
        <taxon>Eukaryota</taxon>
        <taxon>Metazoa</taxon>
        <taxon>Chordata</taxon>
        <taxon>Craniata</taxon>
        <taxon>Vertebrata</taxon>
        <taxon>Euteleostomi</taxon>
        <taxon>Mammalia</taxon>
        <taxon>Eutheria</taxon>
        <taxon>Afrotheria</taxon>
        <taxon>Tenrecidae</taxon>
        <taxon>Tenrecinae</taxon>
        <taxon>Echinops</taxon>
    </lineage>
</organism>
<comment type="similarity">
    <text evidence="2">Belongs to the fibroblast growth factor-binding protein family.</text>
</comment>
<keyword evidence="9" id="KW-1185">Reference proteome</keyword>
<gene>
    <name evidence="10" type="primary">LOC101651786</name>
</gene>
<dbReference type="Pfam" id="PF06473">
    <property type="entry name" value="FGF-BP1"/>
    <property type="match status" value="1"/>
</dbReference>
<keyword evidence="3" id="KW-0964">Secreted</keyword>
<evidence type="ECO:0000256" key="5">
    <source>
        <dbReference type="ARBA" id="ARBA00023157"/>
    </source>
</evidence>
<dbReference type="RefSeq" id="XP_004707900.1">
    <property type="nucleotide sequence ID" value="XM_004707843.1"/>
</dbReference>
<keyword evidence="4 8" id="KW-0732">Signal</keyword>
<comment type="subcellular location">
    <subcellularLocation>
        <location evidence="1">Secreted</location>
    </subcellularLocation>
</comment>
<dbReference type="Proteomes" id="UP000694863">
    <property type="component" value="Unplaced"/>
</dbReference>